<keyword evidence="3" id="KW-0032">Aminotransferase</keyword>
<sequence length="383" mass="42459">MWGLDPQAIFLNHGSYGATPKTVLQAQSAWRERLEAQPVQFMGEVLPRALRAAAAELAHCVGAEPENLVFVENATSGVNAVLRSLQFQPGDEIAYTNQGYGAVRQAIQFVSAQSGSLPVEAQIPFPITEPEQVVAAFEAILTPQTRLAVLDHITSPTALIYPLPELISLCRERGIPVLVDGAHAPGTLPLALETLGADWYTGNAHKWLFAPKGCAFLWVAPHQQAHTHPTVISHGFGQGFLAEFDWVGTRDPSAWLAISAALEFIQGLGIDPIRQHNHTLMMQARQLLLERFGGIPPAPENMLGFMATLPLPSFWQQWRLDLPLPIRARQLHDDLWHRHRIEVPIIPFAEQLWVRISAQLYNHLAEYEQLALALERRPDGFAV</sequence>
<evidence type="ECO:0000256" key="1">
    <source>
        <dbReference type="ARBA" id="ARBA00022898"/>
    </source>
</evidence>
<proteinExistence type="predicted"/>
<evidence type="ECO:0000259" key="2">
    <source>
        <dbReference type="Pfam" id="PF00266"/>
    </source>
</evidence>
<comment type="caution">
    <text evidence="3">The sequence shown here is derived from an EMBL/GenBank/DDBJ whole genome shotgun (WGS) entry which is preliminary data.</text>
</comment>
<name>A0ABT0CE33_THEVL</name>
<gene>
    <name evidence="3" type="ORF">JX360_14195</name>
</gene>
<evidence type="ECO:0000313" key="4">
    <source>
        <dbReference type="Proteomes" id="UP000830835"/>
    </source>
</evidence>
<dbReference type="InterPro" id="IPR015424">
    <property type="entry name" value="PyrdxlP-dep_Trfase"/>
</dbReference>
<dbReference type="SUPFAM" id="SSF53383">
    <property type="entry name" value="PLP-dependent transferases"/>
    <property type="match status" value="1"/>
</dbReference>
<keyword evidence="3" id="KW-0808">Transferase</keyword>
<feature type="domain" description="Aminotransferase class V" evidence="2">
    <location>
        <begin position="18"/>
        <end position="290"/>
    </location>
</feature>
<accession>A0ABT0CE33</accession>
<dbReference type="PANTHER" id="PTHR43092">
    <property type="entry name" value="L-CYSTEINE DESULFHYDRASE"/>
    <property type="match status" value="1"/>
</dbReference>
<dbReference type="Gene3D" id="3.90.1150.10">
    <property type="entry name" value="Aspartate Aminotransferase, domain 1"/>
    <property type="match status" value="1"/>
</dbReference>
<evidence type="ECO:0000313" key="3">
    <source>
        <dbReference type="EMBL" id="MCJ2544040.1"/>
    </source>
</evidence>
<dbReference type="InterPro" id="IPR000192">
    <property type="entry name" value="Aminotrans_V_dom"/>
</dbReference>
<dbReference type="Gene3D" id="3.40.640.10">
    <property type="entry name" value="Type I PLP-dependent aspartate aminotransferase-like (Major domain)"/>
    <property type="match status" value="1"/>
</dbReference>
<organism evidence="3 4">
    <name type="scientific">Thermostichus vulcanus str. 'Rupite'</name>
    <dbReference type="NCBI Taxonomy" id="2813851"/>
    <lineage>
        <taxon>Bacteria</taxon>
        <taxon>Bacillati</taxon>
        <taxon>Cyanobacteriota</taxon>
        <taxon>Cyanophyceae</taxon>
        <taxon>Thermostichales</taxon>
        <taxon>Thermostichaceae</taxon>
        <taxon>Thermostichus</taxon>
    </lineage>
</organism>
<dbReference type="EMBL" id="JAFIRA010000044">
    <property type="protein sequence ID" value="MCJ2544040.1"/>
    <property type="molecule type" value="Genomic_DNA"/>
</dbReference>
<dbReference type="PANTHER" id="PTHR43092:SF2">
    <property type="entry name" value="HERCYNYLCYSTEINE SULFOXIDE LYASE"/>
    <property type="match status" value="1"/>
</dbReference>
<reference evidence="3" key="1">
    <citation type="submission" date="2021-02" db="EMBL/GenBank/DDBJ databases">
        <title>The CRISPR/cas machinery reduction and long-range gene transfer in the hot spring cyanobacterium Synechococcus.</title>
        <authorList>
            <person name="Dvorak P."/>
            <person name="Jahodarova E."/>
            <person name="Hasler P."/>
            <person name="Poulickova A."/>
        </authorList>
    </citation>
    <scope>NUCLEOTIDE SEQUENCE</scope>
    <source>
        <strain evidence="3">Rupite</strain>
    </source>
</reference>
<dbReference type="Proteomes" id="UP000830835">
    <property type="component" value="Unassembled WGS sequence"/>
</dbReference>
<dbReference type="GO" id="GO:0008483">
    <property type="term" value="F:transaminase activity"/>
    <property type="evidence" value="ECO:0007669"/>
    <property type="project" value="UniProtKB-KW"/>
</dbReference>
<dbReference type="InterPro" id="IPR015422">
    <property type="entry name" value="PyrdxlP-dep_Trfase_small"/>
</dbReference>
<dbReference type="Pfam" id="PF00266">
    <property type="entry name" value="Aminotran_5"/>
    <property type="match status" value="1"/>
</dbReference>
<keyword evidence="1" id="KW-0663">Pyridoxal phosphate</keyword>
<dbReference type="InterPro" id="IPR015421">
    <property type="entry name" value="PyrdxlP-dep_Trfase_major"/>
</dbReference>
<protein>
    <submittedName>
        <fullName evidence="3">Aminotransferase class V-fold PLP-dependent enzyme</fullName>
    </submittedName>
</protein>
<keyword evidence="4" id="KW-1185">Reference proteome</keyword>